<feature type="region of interest" description="Disordered" evidence="1">
    <location>
        <begin position="208"/>
        <end position="248"/>
    </location>
</feature>
<dbReference type="Proteomes" id="UP001470230">
    <property type="component" value="Unassembled WGS sequence"/>
</dbReference>
<evidence type="ECO:0000256" key="2">
    <source>
        <dbReference type="SAM" id="Phobius"/>
    </source>
</evidence>
<keyword evidence="2" id="KW-0812">Transmembrane</keyword>
<keyword evidence="2" id="KW-1133">Transmembrane helix</keyword>
<evidence type="ECO:0000313" key="3">
    <source>
        <dbReference type="EMBL" id="KAK8849246.1"/>
    </source>
</evidence>
<evidence type="ECO:0008006" key="5">
    <source>
        <dbReference type="Google" id="ProtNLM"/>
    </source>
</evidence>
<feature type="compositionally biased region" description="Acidic residues" evidence="1">
    <location>
        <begin position="218"/>
        <end position="228"/>
    </location>
</feature>
<gene>
    <name evidence="3" type="ORF">M9Y10_018613</name>
</gene>
<comment type="caution">
    <text evidence="3">The sequence shown here is derived from an EMBL/GenBank/DDBJ whole genome shotgun (WGS) entry which is preliminary data.</text>
</comment>
<sequence length="248" mass="27855">MNPRDVEPMMIALITFIITIALTNLCICIINAVCYSKQFTEKVWDVIDKKDHLIQIKDEVLAISVVSGLQVLYCIILGLLLYCLGEKFCLHITAAVLAVFTLIGVIILLSFIVDHTKSSKQRIIENSLRKVIYDPSMTDDVVKNWRNDHNCNTTVTSHCNSEINHFVHKNINDIKVSNLVTLILIVLLIVGIVVSLILLSTIKPKKSKHPEVVQPLDGIEDSNSDELDANPVQVNEQTDAEKSRNRDQ</sequence>
<feature type="transmembrane region" description="Helical" evidence="2">
    <location>
        <begin position="60"/>
        <end position="82"/>
    </location>
</feature>
<protein>
    <recommendedName>
        <fullName evidence="5">Tetraspanin family protein</fullName>
    </recommendedName>
</protein>
<evidence type="ECO:0000256" key="1">
    <source>
        <dbReference type="SAM" id="MobiDB-lite"/>
    </source>
</evidence>
<feature type="compositionally biased region" description="Basic and acidic residues" evidence="1">
    <location>
        <begin position="239"/>
        <end position="248"/>
    </location>
</feature>
<feature type="transmembrane region" description="Helical" evidence="2">
    <location>
        <begin position="88"/>
        <end position="113"/>
    </location>
</feature>
<proteinExistence type="predicted"/>
<dbReference type="EMBL" id="JAPFFF010000026">
    <property type="protein sequence ID" value="KAK8849246.1"/>
    <property type="molecule type" value="Genomic_DNA"/>
</dbReference>
<accession>A0ABR2HMM5</accession>
<keyword evidence="2" id="KW-0472">Membrane</keyword>
<name>A0ABR2HMM5_9EUKA</name>
<reference evidence="3 4" key="1">
    <citation type="submission" date="2024-04" db="EMBL/GenBank/DDBJ databases">
        <title>Tritrichomonas musculus Genome.</title>
        <authorList>
            <person name="Alves-Ferreira E."/>
            <person name="Grigg M."/>
            <person name="Lorenzi H."/>
            <person name="Galac M."/>
        </authorList>
    </citation>
    <scope>NUCLEOTIDE SEQUENCE [LARGE SCALE GENOMIC DNA]</scope>
    <source>
        <strain evidence="3 4">EAF2021</strain>
    </source>
</reference>
<organism evidence="3 4">
    <name type="scientific">Tritrichomonas musculus</name>
    <dbReference type="NCBI Taxonomy" id="1915356"/>
    <lineage>
        <taxon>Eukaryota</taxon>
        <taxon>Metamonada</taxon>
        <taxon>Parabasalia</taxon>
        <taxon>Tritrichomonadida</taxon>
        <taxon>Tritrichomonadidae</taxon>
        <taxon>Tritrichomonas</taxon>
    </lineage>
</organism>
<keyword evidence="4" id="KW-1185">Reference proteome</keyword>
<feature type="transmembrane region" description="Helical" evidence="2">
    <location>
        <begin position="179"/>
        <end position="199"/>
    </location>
</feature>
<feature type="transmembrane region" description="Helical" evidence="2">
    <location>
        <begin position="12"/>
        <end position="34"/>
    </location>
</feature>
<evidence type="ECO:0000313" key="4">
    <source>
        <dbReference type="Proteomes" id="UP001470230"/>
    </source>
</evidence>